<name>A0A7G6VVW1_9SPHN</name>
<evidence type="ECO:0000256" key="2">
    <source>
        <dbReference type="ARBA" id="ARBA00023136"/>
    </source>
</evidence>
<evidence type="ECO:0000313" key="4">
    <source>
        <dbReference type="EMBL" id="QNE05876.1"/>
    </source>
</evidence>
<dbReference type="AlphaFoldDB" id="A0A7G6VVW1"/>
<dbReference type="InterPro" id="IPR036942">
    <property type="entry name" value="Beta-barrel_TonB_sf"/>
</dbReference>
<dbReference type="SUPFAM" id="SSF56935">
    <property type="entry name" value="Porins"/>
    <property type="match status" value="1"/>
</dbReference>
<comment type="subcellular location">
    <subcellularLocation>
        <location evidence="1">Cell outer membrane</location>
    </subcellularLocation>
</comment>
<reference evidence="4 5" key="1">
    <citation type="submission" date="2020-08" db="EMBL/GenBank/DDBJ databases">
        <authorList>
            <person name="Liu G."/>
            <person name="Sun C."/>
        </authorList>
    </citation>
    <scope>NUCLEOTIDE SEQUENCE [LARGE SCALE GENOMIC DNA]</scope>
    <source>
        <strain evidence="4 5">OT19</strain>
    </source>
</reference>
<dbReference type="GO" id="GO:0009279">
    <property type="term" value="C:cell outer membrane"/>
    <property type="evidence" value="ECO:0007669"/>
    <property type="project" value="UniProtKB-SubCell"/>
</dbReference>
<accession>A0A7G6VVW1</accession>
<keyword evidence="3" id="KW-0998">Cell outer membrane</keyword>
<proteinExistence type="predicted"/>
<dbReference type="Pfam" id="PF10082">
    <property type="entry name" value="BBP2_2"/>
    <property type="match status" value="1"/>
</dbReference>
<dbReference type="RefSeq" id="WP_185884926.1">
    <property type="nucleotide sequence ID" value="NZ_CP060052.1"/>
</dbReference>
<dbReference type="InterPro" id="IPR018759">
    <property type="entry name" value="BBP2_2"/>
</dbReference>
<dbReference type="Gene3D" id="2.40.170.20">
    <property type="entry name" value="TonB-dependent receptor, beta-barrel domain"/>
    <property type="match status" value="1"/>
</dbReference>
<gene>
    <name evidence="4" type="ORF">H4O24_04205</name>
</gene>
<sequence>MVRQNSRGLSRSLRLGASGVNVPAAMNRLAGPAARVTVGFAAAMFVQGAAQAQPLGVDTPESLLLRPETQGVRVNGVVVYPRIEFDLEHDTNIYNTDTFEVEDTVFVARPSVAVQPDLDRHQIRLEADALIRRYFDTTTENSDQWAVGARGRLDFAERTAAYGSLRYAQRIESRGTFGDQFLTDEPISYDVLEARASVERTGGMLELRGGGNWAKVRYDPSTLNGEPLPNTFRDEDTLGGFVRADYRATGRLRTFVELNASQTDYTDDPIDAPRDSDGFGVLVGVRSEVSDLIDAEAAIGFAHRSFEDPTVDDFNGFNFRVSGRWTPTPRWLFGLEGARSFERSPLIEVPAVLQTRLRAVAQRSLGRRLLTGVEVTYDNWDYQGIDRQESRFGGELTLRYLVFDQLTALAGAGYRKQTGSGDMPREYEGASFRVGLAVSL</sequence>
<evidence type="ECO:0000256" key="1">
    <source>
        <dbReference type="ARBA" id="ARBA00004442"/>
    </source>
</evidence>
<keyword evidence="2" id="KW-0472">Membrane</keyword>
<evidence type="ECO:0000313" key="5">
    <source>
        <dbReference type="Proteomes" id="UP000515297"/>
    </source>
</evidence>
<dbReference type="EMBL" id="CP060052">
    <property type="protein sequence ID" value="QNE05876.1"/>
    <property type="molecule type" value="Genomic_DNA"/>
</dbReference>
<dbReference type="Proteomes" id="UP000515297">
    <property type="component" value="Chromosome"/>
</dbReference>
<organism evidence="4 5">
    <name type="scientific">Croceicoccus marinus</name>
    <dbReference type="NCBI Taxonomy" id="450378"/>
    <lineage>
        <taxon>Bacteria</taxon>
        <taxon>Pseudomonadati</taxon>
        <taxon>Pseudomonadota</taxon>
        <taxon>Alphaproteobacteria</taxon>
        <taxon>Sphingomonadales</taxon>
        <taxon>Erythrobacteraceae</taxon>
        <taxon>Croceicoccus</taxon>
    </lineage>
</organism>
<protein>
    <submittedName>
        <fullName evidence="4">Outer membrane beta-barrel protein</fullName>
    </submittedName>
</protein>
<evidence type="ECO:0000256" key="3">
    <source>
        <dbReference type="ARBA" id="ARBA00023237"/>
    </source>
</evidence>